<reference evidence="3" key="1">
    <citation type="submission" date="2022-11" db="UniProtKB">
        <authorList>
            <consortium name="WormBaseParasite"/>
        </authorList>
    </citation>
    <scope>IDENTIFICATION</scope>
</reference>
<accession>A0A915IAY9</accession>
<organism evidence="2 3">
    <name type="scientific">Romanomermis culicivorax</name>
    <name type="common">Nematode worm</name>
    <dbReference type="NCBI Taxonomy" id="13658"/>
    <lineage>
        <taxon>Eukaryota</taxon>
        <taxon>Metazoa</taxon>
        <taxon>Ecdysozoa</taxon>
        <taxon>Nematoda</taxon>
        <taxon>Enoplea</taxon>
        <taxon>Dorylaimia</taxon>
        <taxon>Mermithida</taxon>
        <taxon>Mermithoidea</taxon>
        <taxon>Mermithidae</taxon>
        <taxon>Romanomermis</taxon>
    </lineage>
</organism>
<dbReference type="Proteomes" id="UP000887565">
    <property type="component" value="Unplaced"/>
</dbReference>
<dbReference type="WBParaSite" id="nRc.2.0.1.t10938-RA">
    <property type="protein sequence ID" value="nRc.2.0.1.t10938-RA"/>
    <property type="gene ID" value="nRc.2.0.1.g10938"/>
</dbReference>
<evidence type="ECO:0000313" key="2">
    <source>
        <dbReference type="Proteomes" id="UP000887565"/>
    </source>
</evidence>
<protein>
    <submittedName>
        <fullName evidence="3">Uncharacterized protein</fullName>
    </submittedName>
</protein>
<name>A0A915IAY9_ROMCU</name>
<dbReference type="AlphaFoldDB" id="A0A915IAY9"/>
<keyword evidence="2" id="KW-1185">Reference proteome</keyword>
<evidence type="ECO:0000313" key="3">
    <source>
        <dbReference type="WBParaSite" id="nRc.2.0.1.t10938-RA"/>
    </source>
</evidence>
<evidence type="ECO:0000256" key="1">
    <source>
        <dbReference type="SAM" id="MobiDB-lite"/>
    </source>
</evidence>
<sequence length="98" mass="11345">MRIYGIYFNKQGAEQDENVKALKEEIRQPNKQLIRFWYQFLYKNFLAILITERAHILSAVQQKVAAQMTILTITSGGDDAGAASTQCHDRSRRTRRRG</sequence>
<proteinExistence type="predicted"/>
<feature type="region of interest" description="Disordered" evidence="1">
    <location>
        <begin position="75"/>
        <end position="98"/>
    </location>
</feature>